<sequence>MKRCIDFKATTLLLLHPFFFFRGNSSCDTSALHRKLVFDTIAEIINSKKQLRQLKAFSGTNSMIGKPSLQQIWSEFRRIRERDPTKDLVEIICRVLHKDMAEDDINGWGDCPEEMPKMVLDSGHRTNDIQGSGGRDDSRSRSL</sequence>
<evidence type="ECO:0000313" key="4">
    <source>
        <dbReference type="EMBL" id="DAD37897.1"/>
    </source>
</evidence>
<protein>
    <recommendedName>
        <fullName evidence="3">DUF4378 domain-containing protein</fullName>
    </recommendedName>
</protein>
<comment type="caution">
    <text evidence="4">The sequence shown here is derived from an EMBL/GenBank/DDBJ whole genome shotgun (WGS) entry which is preliminary data.</text>
</comment>
<feature type="chain" id="PRO_5033066812" description="DUF4378 domain-containing protein" evidence="2">
    <location>
        <begin position="27"/>
        <end position="143"/>
    </location>
</feature>
<gene>
    <name evidence="4" type="ORF">HUJ06_008538</name>
</gene>
<accession>A0A822YZE2</accession>
<dbReference type="PANTHER" id="PTHR31680">
    <property type="entry name" value="LONGIFOLIA PROTEIN"/>
    <property type="match status" value="1"/>
</dbReference>
<keyword evidence="2" id="KW-0732">Signal</keyword>
<feature type="compositionally biased region" description="Basic and acidic residues" evidence="1">
    <location>
        <begin position="134"/>
        <end position="143"/>
    </location>
</feature>
<reference evidence="4 5" key="1">
    <citation type="journal article" date="2020" name="Mol. Biol. Evol.">
        <title>Distinct Expression and Methylation Patterns for Genes with Different Fates following a Single Whole-Genome Duplication in Flowering Plants.</title>
        <authorList>
            <person name="Shi T."/>
            <person name="Rahmani R.S."/>
            <person name="Gugger P.F."/>
            <person name="Wang M."/>
            <person name="Li H."/>
            <person name="Zhang Y."/>
            <person name="Li Z."/>
            <person name="Wang Q."/>
            <person name="Van de Peer Y."/>
            <person name="Marchal K."/>
            <person name="Chen J."/>
        </authorList>
    </citation>
    <scope>NUCLEOTIDE SEQUENCE [LARGE SCALE GENOMIC DNA]</scope>
    <source>
        <tissue evidence="4">Leaf</tissue>
    </source>
</reference>
<feature type="region of interest" description="Disordered" evidence="1">
    <location>
        <begin position="117"/>
        <end position="143"/>
    </location>
</feature>
<dbReference type="Pfam" id="PF14309">
    <property type="entry name" value="DUF4378"/>
    <property type="match status" value="1"/>
</dbReference>
<dbReference type="EMBL" id="DUZY01000004">
    <property type="protein sequence ID" value="DAD37897.1"/>
    <property type="molecule type" value="Genomic_DNA"/>
</dbReference>
<organism evidence="4 5">
    <name type="scientific">Nelumbo nucifera</name>
    <name type="common">Sacred lotus</name>
    <dbReference type="NCBI Taxonomy" id="4432"/>
    <lineage>
        <taxon>Eukaryota</taxon>
        <taxon>Viridiplantae</taxon>
        <taxon>Streptophyta</taxon>
        <taxon>Embryophyta</taxon>
        <taxon>Tracheophyta</taxon>
        <taxon>Spermatophyta</taxon>
        <taxon>Magnoliopsida</taxon>
        <taxon>Proteales</taxon>
        <taxon>Nelumbonaceae</taxon>
        <taxon>Nelumbo</taxon>
    </lineage>
</organism>
<dbReference type="InterPro" id="IPR033334">
    <property type="entry name" value="LNG1/2"/>
</dbReference>
<feature type="domain" description="DUF4378" evidence="3">
    <location>
        <begin position="25"/>
        <end position="121"/>
    </location>
</feature>
<evidence type="ECO:0000256" key="1">
    <source>
        <dbReference type="SAM" id="MobiDB-lite"/>
    </source>
</evidence>
<dbReference type="Proteomes" id="UP000607653">
    <property type="component" value="Unassembled WGS sequence"/>
</dbReference>
<dbReference type="GO" id="GO:0051513">
    <property type="term" value="P:regulation of monopolar cell growth"/>
    <property type="evidence" value="ECO:0007669"/>
    <property type="project" value="InterPro"/>
</dbReference>
<dbReference type="AlphaFoldDB" id="A0A822YZE2"/>
<keyword evidence="5" id="KW-1185">Reference proteome</keyword>
<dbReference type="InterPro" id="IPR025486">
    <property type="entry name" value="DUF4378"/>
</dbReference>
<evidence type="ECO:0000259" key="3">
    <source>
        <dbReference type="Pfam" id="PF14309"/>
    </source>
</evidence>
<dbReference type="PANTHER" id="PTHR31680:SF12">
    <property type="entry name" value="OS11G0587300 PROTEIN"/>
    <property type="match status" value="1"/>
</dbReference>
<feature type="signal peptide" evidence="2">
    <location>
        <begin position="1"/>
        <end position="26"/>
    </location>
</feature>
<evidence type="ECO:0000256" key="2">
    <source>
        <dbReference type="SAM" id="SignalP"/>
    </source>
</evidence>
<name>A0A822YZE2_NELNU</name>
<evidence type="ECO:0000313" key="5">
    <source>
        <dbReference type="Proteomes" id="UP000607653"/>
    </source>
</evidence>
<proteinExistence type="predicted"/>